<evidence type="ECO:0000259" key="2">
    <source>
        <dbReference type="PROSITE" id="PS51061"/>
    </source>
</evidence>
<dbReference type="InterPro" id="IPR017330">
    <property type="entry name" value="SPAG7"/>
</dbReference>
<feature type="region of interest" description="Disordered" evidence="1">
    <location>
        <begin position="187"/>
        <end position="226"/>
    </location>
</feature>
<gene>
    <name evidence="3" type="ORF">QLX08_010369</name>
</gene>
<dbReference type="PANTHER" id="PTHR13498:SF3">
    <property type="entry name" value="SPERM-ASSOCIATED ANTIGEN 7"/>
    <property type="match status" value="1"/>
</dbReference>
<dbReference type="PANTHER" id="PTHR13498">
    <property type="entry name" value="SPERM ASSOCIATED ANTIGEN 7"/>
    <property type="match status" value="1"/>
</dbReference>
<feature type="region of interest" description="Disordered" evidence="1">
    <location>
        <begin position="144"/>
        <end position="163"/>
    </location>
</feature>
<name>A0AAW0ZCT7_9HYME</name>
<dbReference type="InterPro" id="IPR001374">
    <property type="entry name" value="R3H_dom"/>
</dbReference>
<dbReference type="SUPFAM" id="SSF82708">
    <property type="entry name" value="R3H domain"/>
    <property type="match status" value="1"/>
</dbReference>
<feature type="compositionally biased region" description="Basic residues" evidence="1">
    <location>
        <begin position="217"/>
        <end position="226"/>
    </location>
</feature>
<dbReference type="Gene3D" id="3.30.1370.50">
    <property type="entry name" value="R3H-like domain"/>
    <property type="match status" value="1"/>
</dbReference>
<dbReference type="PROSITE" id="PS51061">
    <property type="entry name" value="R3H"/>
    <property type="match status" value="1"/>
</dbReference>
<evidence type="ECO:0000256" key="1">
    <source>
        <dbReference type="SAM" id="MobiDB-lite"/>
    </source>
</evidence>
<dbReference type="InterPro" id="IPR036867">
    <property type="entry name" value="R3H_dom_sf"/>
</dbReference>
<evidence type="ECO:0000313" key="3">
    <source>
        <dbReference type="EMBL" id="KAK9295216.1"/>
    </source>
</evidence>
<dbReference type="GO" id="GO:0003676">
    <property type="term" value="F:nucleic acid binding"/>
    <property type="evidence" value="ECO:0007669"/>
    <property type="project" value="UniProtKB-UniRule"/>
</dbReference>
<dbReference type="SMART" id="SM00393">
    <property type="entry name" value="R3H"/>
    <property type="match status" value="1"/>
</dbReference>
<dbReference type="Proteomes" id="UP001432146">
    <property type="component" value="Unassembled WGS sequence"/>
</dbReference>
<sequence>MDLLGSILDSMDKPPTVSRHPNALLQSLFTITRHHRSSIQTQSFSEQKDEYAETLKLFRDQVERQIHKFLRDDRAKDYQFPPTDQIHRSVIHDVAEVANVWAYSFGEEGVDRRVVVFKREYAPSQRHLNALRRGEEWNERVAETLTEEREKPPEPRKRKDDFVPNCSYRDKYRRLIGEEAALAAARKTEANSSYGCVPSENKKDQRSIEQTLADIRAKKKKQSERL</sequence>
<comment type="caution">
    <text evidence="3">The sequence shown here is derived from an EMBL/GenBank/DDBJ whole genome shotgun (WGS) entry which is preliminary data.</text>
</comment>
<dbReference type="Pfam" id="PF01424">
    <property type="entry name" value="R3H"/>
    <property type="match status" value="1"/>
</dbReference>
<dbReference type="EMBL" id="JAWNGG020000277">
    <property type="protein sequence ID" value="KAK9295216.1"/>
    <property type="molecule type" value="Genomic_DNA"/>
</dbReference>
<feature type="domain" description="R3H" evidence="2">
    <location>
        <begin position="56"/>
        <end position="120"/>
    </location>
</feature>
<protein>
    <recommendedName>
        <fullName evidence="2">R3H domain-containing protein</fullName>
    </recommendedName>
</protein>
<keyword evidence="4" id="KW-1185">Reference proteome</keyword>
<reference evidence="3 4" key="1">
    <citation type="submission" date="2024-05" db="EMBL/GenBank/DDBJ databases">
        <title>The nuclear and mitochondrial genome assemblies of Tetragonisca angustula (Apidae: Meliponini), a tiny yet remarkable pollinator in the Neotropics.</title>
        <authorList>
            <person name="Ferrari R."/>
            <person name="Ricardo P.C."/>
            <person name="Dias F.C."/>
            <person name="Araujo N.S."/>
            <person name="Soares D.O."/>
            <person name="Zhou Q.-S."/>
            <person name="Zhu C.-D."/>
            <person name="Coutinho L."/>
            <person name="Airas M.C."/>
            <person name="Batista T.M."/>
        </authorList>
    </citation>
    <scope>NUCLEOTIDE SEQUENCE [LARGE SCALE GENOMIC DNA]</scope>
    <source>
        <strain evidence="3">ASF017062</strain>
        <tissue evidence="3">Abdomen</tissue>
    </source>
</reference>
<accession>A0AAW0ZCT7</accession>
<evidence type="ECO:0000313" key="4">
    <source>
        <dbReference type="Proteomes" id="UP001432146"/>
    </source>
</evidence>
<organism evidence="3 4">
    <name type="scientific">Tetragonisca angustula</name>
    <dbReference type="NCBI Taxonomy" id="166442"/>
    <lineage>
        <taxon>Eukaryota</taxon>
        <taxon>Metazoa</taxon>
        <taxon>Ecdysozoa</taxon>
        <taxon>Arthropoda</taxon>
        <taxon>Hexapoda</taxon>
        <taxon>Insecta</taxon>
        <taxon>Pterygota</taxon>
        <taxon>Neoptera</taxon>
        <taxon>Endopterygota</taxon>
        <taxon>Hymenoptera</taxon>
        <taxon>Apocrita</taxon>
        <taxon>Aculeata</taxon>
        <taxon>Apoidea</taxon>
        <taxon>Anthophila</taxon>
        <taxon>Apidae</taxon>
        <taxon>Tetragonisca</taxon>
    </lineage>
</organism>
<proteinExistence type="predicted"/>
<dbReference type="AlphaFoldDB" id="A0AAW0ZCT7"/>